<evidence type="ECO:0000313" key="7">
    <source>
        <dbReference type="Proteomes" id="UP001589645"/>
    </source>
</evidence>
<dbReference type="InterPro" id="IPR012349">
    <property type="entry name" value="Split_barrel_FMN-bd"/>
</dbReference>
<comment type="cofactor">
    <cofactor evidence="1">
        <name>FMN</name>
        <dbReference type="ChEBI" id="CHEBI:58210"/>
    </cofactor>
</comment>
<dbReference type="PANTHER" id="PTHR33798">
    <property type="entry name" value="FLAVOPROTEIN OXYGENASE"/>
    <property type="match status" value="1"/>
</dbReference>
<evidence type="ECO:0000256" key="4">
    <source>
        <dbReference type="ARBA" id="ARBA00038054"/>
    </source>
</evidence>
<comment type="similarity">
    <text evidence="4">Belongs to the flavoredoxin family.</text>
</comment>
<dbReference type="Proteomes" id="UP001589645">
    <property type="component" value="Unassembled WGS sequence"/>
</dbReference>
<dbReference type="SUPFAM" id="SSF50475">
    <property type="entry name" value="FMN-binding split barrel"/>
    <property type="match status" value="1"/>
</dbReference>
<evidence type="ECO:0000256" key="1">
    <source>
        <dbReference type="ARBA" id="ARBA00001917"/>
    </source>
</evidence>
<feature type="domain" description="Flavin reductase like" evidence="5">
    <location>
        <begin position="19"/>
        <end position="174"/>
    </location>
</feature>
<evidence type="ECO:0000259" key="5">
    <source>
        <dbReference type="SMART" id="SM00903"/>
    </source>
</evidence>
<keyword evidence="7" id="KW-1185">Reference proteome</keyword>
<gene>
    <name evidence="6" type="ORF">ACFFUV_04820</name>
</gene>
<evidence type="ECO:0000256" key="3">
    <source>
        <dbReference type="ARBA" id="ARBA00022643"/>
    </source>
</evidence>
<organism evidence="6 7">
    <name type="scientific">Vibrio olivae</name>
    <dbReference type="NCBI Taxonomy" id="1243002"/>
    <lineage>
        <taxon>Bacteria</taxon>
        <taxon>Pseudomonadati</taxon>
        <taxon>Pseudomonadota</taxon>
        <taxon>Gammaproteobacteria</taxon>
        <taxon>Vibrionales</taxon>
        <taxon>Vibrionaceae</taxon>
        <taxon>Vibrio</taxon>
    </lineage>
</organism>
<evidence type="ECO:0000256" key="2">
    <source>
        <dbReference type="ARBA" id="ARBA00022630"/>
    </source>
</evidence>
<keyword evidence="3" id="KW-0288">FMN</keyword>
<dbReference type="RefSeq" id="WP_390190127.1">
    <property type="nucleotide sequence ID" value="NZ_JBHMEP010000001.1"/>
</dbReference>
<sequence length="203" mass="22215">MHIDVSQQSPSDIYHLITQTVVPRPIAWVLTDSGEHNYNLAPFSYFTPVSSNPPLLMVSVGKKPSGEVKDTTKNALATKHLVIHIASVKSAALVTNTAATLEHGHSEVTESQIELEQFADFPLPRVKDCAVAFGCELYEVKEIGETPQSLIFAEIKAIYINPEVIDEEASRLKIDALALDPLSRLGGGEYATLDSTFTIERPQ</sequence>
<keyword evidence="2" id="KW-0285">Flavoprotein</keyword>
<dbReference type="EMBL" id="JBHMEP010000001">
    <property type="protein sequence ID" value="MFB9134293.1"/>
    <property type="molecule type" value="Genomic_DNA"/>
</dbReference>
<keyword evidence="6" id="KW-0560">Oxidoreductase</keyword>
<dbReference type="Pfam" id="PF01613">
    <property type="entry name" value="Flavin_Reduct"/>
    <property type="match status" value="1"/>
</dbReference>
<evidence type="ECO:0000313" key="6">
    <source>
        <dbReference type="EMBL" id="MFB9134293.1"/>
    </source>
</evidence>
<dbReference type="PANTHER" id="PTHR33798:SF5">
    <property type="entry name" value="FLAVIN REDUCTASE LIKE DOMAIN-CONTAINING PROTEIN"/>
    <property type="match status" value="1"/>
</dbReference>
<name>A0ABV5HJ80_9VIBR</name>
<dbReference type="InterPro" id="IPR002563">
    <property type="entry name" value="Flavin_Rdtase-like_dom"/>
</dbReference>
<accession>A0ABV5HJ80</accession>
<dbReference type="Gene3D" id="2.30.110.10">
    <property type="entry name" value="Electron Transport, Fmn-binding Protein, Chain A"/>
    <property type="match status" value="1"/>
</dbReference>
<comment type="caution">
    <text evidence="6">The sequence shown here is derived from an EMBL/GenBank/DDBJ whole genome shotgun (WGS) entry which is preliminary data.</text>
</comment>
<protein>
    <submittedName>
        <fullName evidence="6">Flavin reductase family protein</fullName>
        <ecNumber evidence="6">1.5.1.-</ecNumber>
    </submittedName>
</protein>
<dbReference type="SMART" id="SM00903">
    <property type="entry name" value="Flavin_Reduct"/>
    <property type="match status" value="1"/>
</dbReference>
<reference evidence="6 7" key="1">
    <citation type="submission" date="2024-09" db="EMBL/GenBank/DDBJ databases">
        <authorList>
            <person name="Sun Q."/>
            <person name="Mori K."/>
        </authorList>
    </citation>
    <scope>NUCLEOTIDE SEQUENCE [LARGE SCALE GENOMIC DNA]</scope>
    <source>
        <strain evidence="6 7">CECT 8064</strain>
    </source>
</reference>
<proteinExistence type="inferred from homology"/>
<dbReference type="EC" id="1.5.1.-" evidence="6"/>
<dbReference type="GO" id="GO:0016491">
    <property type="term" value="F:oxidoreductase activity"/>
    <property type="evidence" value="ECO:0007669"/>
    <property type="project" value="UniProtKB-KW"/>
</dbReference>